<evidence type="ECO:0000256" key="7">
    <source>
        <dbReference type="ARBA" id="ARBA00049922"/>
    </source>
</evidence>
<dbReference type="NCBIfam" id="TIGR01813">
    <property type="entry name" value="flavo_cyto_c"/>
    <property type="match status" value="1"/>
</dbReference>
<keyword evidence="6 8" id="KW-0560">Oxidoreductase</keyword>
<dbReference type="GO" id="GO:0016491">
    <property type="term" value="F:oxidoreductase activity"/>
    <property type="evidence" value="ECO:0007669"/>
    <property type="project" value="UniProtKB-KW"/>
</dbReference>
<keyword evidence="5 8" id="KW-0274">FAD</keyword>
<keyword evidence="4 8" id="KW-0285">Flavoprotein</keyword>
<comment type="caution">
    <text evidence="10">The sequence shown here is derived from an EMBL/GenBank/DDBJ whole genome shotgun (WGS) entry which is preliminary data.</text>
</comment>
<comment type="similarity">
    <text evidence="1 8">Belongs to the FAD-dependent oxidoreductase 2 family. FRD/SDH subfamily.</text>
</comment>
<dbReference type="PROSITE" id="PS51257">
    <property type="entry name" value="PROKAR_LIPOPROTEIN"/>
    <property type="match status" value="1"/>
</dbReference>
<dbReference type="PANTHER" id="PTHR43400">
    <property type="entry name" value="FUMARATE REDUCTASE"/>
    <property type="match status" value="1"/>
</dbReference>
<dbReference type="SUPFAM" id="SSF56425">
    <property type="entry name" value="Succinate dehydrogenase/fumarate reductase flavoprotein, catalytic domain"/>
    <property type="match status" value="1"/>
</dbReference>
<dbReference type="RefSeq" id="WP_210090143.1">
    <property type="nucleotide sequence ID" value="NZ_JAGGKG010000016.1"/>
</dbReference>
<proteinExistence type="inferred from homology"/>
<evidence type="ECO:0000256" key="2">
    <source>
        <dbReference type="ARBA" id="ARBA00013137"/>
    </source>
</evidence>
<dbReference type="Pfam" id="PF00890">
    <property type="entry name" value="FAD_binding_2"/>
    <property type="match status" value="1"/>
</dbReference>
<dbReference type="PANTHER" id="PTHR43400:SF7">
    <property type="entry name" value="FAD-DEPENDENT OXIDOREDUCTASE 2 FAD BINDING DOMAIN-CONTAINING PROTEIN"/>
    <property type="match status" value="1"/>
</dbReference>
<evidence type="ECO:0000256" key="5">
    <source>
        <dbReference type="ARBA" id="ARBA00022827"/>
    </source>
</evidence>
<dbReference type="Proteomes" id="UP001519272">
    <property type="component" value="Unassembled WGS sequence"/>
</dbReference>
<dbReference type="Gene3D" id="3.50.50.60">
    <property type="entry name" value="FAD/NAD(P)-binding domain"/>
    <property type="match status" value="2"/>
</dbReference>
<evidence type="ECO:0000259" key="9">
    <source>
        <dbReference type="SMART" id="SM00900"/>
    </source>
</evidence>
<dbReference type="Gene3D" id="3.90.1010.20">
    <property type="match status" value="1"/>
</dbReference>
<reference evidence="10 11" key="1">
    <citation type="submission" date="2021-03" db="EMBL/GenBank/DDBJ databases">
        <title>Genomic Encyclopedia of Type Strains, Phase IV (KMG-IV): sequencing the most valuable type-strain genomes for metagenomic binning, comparative biology and taxonomic classification.</title>
        <authorList>
            <person name="Goeker M."/>
        </authorList>
    </citation>
    <scope>NUCLEOTIDE SEQUENCE [LARGE SCALE GENOMIC DNA]</scope>
    <source>
        <strain evidence="10 11">DSM 14349</strain>
    </source>
</reference>
<evidence type="ECO:0000256" key="6">
    <source>
        <dbReference type="ARBA" id="ARBA00023002"/>
    </source>
</evidence>
<protein>
    <recommendedName>
        <fullName evidence="3 8">Urocanate reductase</fullName>
        <ecNumber evidence="2 8">1.3.99.33</ecNumber>
    </recommendedName>
</protein>
<comment type="cofactor">
    <cofactor evidence="8">
        <name>FAD</name>
        <dbReference type="ChEBI" id="CHEBI:57692"/>
    </cofactor>
    <text evidence="8">Binds 1 FAD per subunit.</text>
</comment>
<comment type="catalytic activity">
    <reaction evidence="7 8">
        <text>dihydrourocanate + A = urocanate + AH2</text>
        <dbReference type="Rhea" id="RHEA:36059"/>
        <dbReference type="ChEBI" id="CHEBI:13193"/>
        <dbReference type="ChEBI" id="CHEBI:17499"/>
        <dbReference type="ChEBI" id="CHEBI:27247"/>
        <dbReference type="ChEBI" id="CHEBI:72991"/>
        <dbReference type="EC" id="1.3.99.33"/>
    </reaction>
</comment>
<sequence>MKRMSLKTVKNSFLILLSMVLILGLIGCNKDEDGGNGESKTDLNAVQLYKPGTYNGEAEGLHSKIKVEVTVDANSIKSIKVVEQNDTKGVSDPVFTTIPDKIVQGQTLKVDAVTGASVSSKGLLDAIADALAKAGADVNALKNKEPIQADVAKEAVVKETEVVVVGGGGAGLAAAVSAGEQGAKVILIEKAPALGGNTIRSGGALNAYDPVRQPKIEMNQALINELKDILTYKEDQFGEYASTLKMLKGQIKNYLNKEDTSKLFDSPELHMIHTYIGGKRTGLDGKKIWGKFELVQTLAKNGYGTIQWLEGNGVGFGDGIGTVLGALWPRTHHSTQPLATGYINSLEKAATKLGAEIMLNTKATKLIMENGKVVGVTAEQSDGTVVTLKATKGVVMATGGFGANPEMVVKYNNYWPDLDPNIKTTNTANATGDGIVMGEEVGANLWGMGFIQLMPSGEPETGALSGGVWGSAETQIFVNKEGKRYVNEYAERDVLAAAALKQRDKTFYIISDMTALGNPKMSDQTNWGETYQSLIDRKSIFKGDTLEDLAQQIGVPVETFVKEMDKYNTYVENQNDPEFGKKNFGAKLEKAPFFATPRTPSVHHTMGGLEINEKAQVLDAKGAPIPGFYAAGEVTGGLHAGNRLGGNAITDIFTFGRIAGASAAGAK</sequence>
<comment type="cofactor">
    <cofactor evidence="8">
        <name>FMN</name>
        <dbReference type="ChEBI" id="CHEBI:58210"/>
    </cofactor>
    <text evidence="8">Binds 1 or 2 FMN covalently per subunit.</text>
</comment>
<dbReference type="InterPro" id="IPR036188">
    <property type="entry name" value="FAD/NAD-bd_sf"/>
</dbReference>
<dbReference type="Gene3D" id="3.90.700.10">
    <property type="entry name" value="Succinate dehydrogenase/fumarate reductase flavoprotein, catalytic domain"/>
    <property type="match status" value="1"/>
</dbReference>
<dbReference type="Pfam" id="PF12831">
    <property type="entry name" value="FAD_oxidored"/>
    <property type="match status" value="1"/>
</dbReference>
<evidence type="ECO:0000256" key="3">
    <source>
        <dbReference type="ARBA" id="ARBA00015872"/>
    </source>
</evidence>
<evidence type="ECO:0000313" key="11">
    <source>
        <dbReference type="Proteomes" id="UP001519272"/>
    </source>
</evidence>
<dbReference type="InterPro" id="IPR010960">
    <property type="entry name" value="Flavocytochrome_c"/>
</dbReference>
<dbReference type="InterPro" id="IPR003953">
    <property type="entry name" value="FAD-dep_OxRdtase_2_FAD-bd"/>
</dbReference>
<accession>A0ABS4FVJ6</accession>
<name>A0ABS4FVJ6_9BACL</name>
<feature type="domain" description="FMN-binding" evidence="9">
    <location>
        <begin position="60"/>
        <end position="134"/>
    </location>
</feature>
<dbReference type="PRINTS" id="PR00945">
    <property type="entry name" value="HGRDTASE"/>
</dbReference>
<dbReference type="InterPro" id="IPR007329">
    <property type="entry name" value="FMN-bd"/>
</dbReference>
<dbReference type="SUPFAM" id="SSF51905">
    <property type="entry name" value="FAD/NAD(P)-binding domain"/>
    <property type="match status" value="1"/>
</dbReference>
<dbReference type="EC" id="1.3.99.33" evidence="2 8"/>
<dbReference type="SMART" id="SM00900">
    <property type="entry name" value="FMN_bind"/>
    <property type="match status" value="1"/>
</dbReference>
<evidence type="ECO:0000256" key="4">
    <source>
        <dbReference type="ARBA" id="ARBA00022630"/>
    </source>
</evidence>
<evidence type="ECO:0000256" key="1">
    <source>
        <dbReference type="ARBA" id="ARBA00008040"/>
    </source>
</evidence>
<evidence type="ECO:0000313" key="10">
    <source>
        <dbReference type="EMBL" id="MBP1906550.1"/>
    </source>
</evidence>
<dbReference type="InterPro" id="IPR027477">
    <property type="entry name" value="Succ_DH/fumarate_Rdtase_cat_sf"/>
</dbReference>
<dbReference type="EMBL" id="JAGGKG010000016">
    <property type="protein sequence ID" value="MBP1906550.1"/>
    <property type="molecule type" value="Genomic_DNA"/>
</dbReference>
<organism evidence="10 11">
    <name type="scientific">Paenibacillus turicensis</name>
    <dbReference type="NCBI Taxonomy" id="160487"/>
    <lineage>
        <taxon>Bacteria</taxon>
        <taxon>Bacillati</taxon>
        <taxon>Bacillota</taxon>
        <taxon>Bacilli</taxon>
        <taxon>Bacillales</taxon>
        <taxon>Paenibacillaceae</taxon>
        <taxon>Paenibacillus</taxon>
    </lineage>
</organism>
<dbReference type="Pfam" id="PF04205">
    <property type="entry name" value="FMN_bind"/>
    <property type="match status" value="1"/>
</dbReference>
<dbReference type="InterPro" id="IPR050315">
    <property type="entry name" value="FAD-oxidoreductase_2"/>
</dbReference>
<evidence type="ECO:0000256" key="8">
    <source>
        <dbReference type="RuleBase" id="RU366062"/>
    </source>
</evidence>
<keyword evidence="11" id="KW-1185">Reference proteome</keyword>
<gene>
    <name evidence="10" type="ORF">J2Z32_003212</name>
</gene>